<evidence type="ECO:0000313" key="3">
    <source>
        <dbReference type="Proteomes" id="UP000034034"/>
    </source>
</evidence>
<dbReference type="Proteomes" id="UP000034034">
    <property type="component" value="Chromosome"/>
</dbReference>
<gene>
    <name evidence="2" type="ORF">SXIM_49960</name>
</gene>
<keyword evidence="3" id="KW-1185">Reference proteome</keyword>
<feature type="compositionally biased region" description="Basic residues" evidence="1">
    <location>
        <begin position="25"/>
        <end position="37"/>
    </location>
</feature>
<evidence type="ECO:0000256" key="1">
    <source>
        <dbReference type="SAM" id="MobiDB-lite"/>
    </source>
</evidence>
<feature type="region of interest" description="Disordered" evidence="1">
    <location>
        <begin position="1"/>
        <end position="48"/>
    </location>
</feature>
<name>A0A0F7FZT2_9ACTN</name>
<reference evidence="2" key="1">
    <citation type="submission" date="2019-08" db="EMBL/GenBank/DDBJ databases">
        <title>Complete genome sequence of a mangrove-derived Streptomyces xiamenensis.</title>
        <authorList>
            <person name="Xu J."/>
        </authorList>
    </citation>
    <scope>NUCLEOTIDE SEQUENCE</scope>
    <source>
        <strain evidence="2">318</strain>
    </source>
</reference>
<organism evidence="2 3">
    <name type="scientific">Streptomyces xiamenensis</name>
    <dbReference type="NCBI Taxonomy" id="408015"/>
    <lineage>
        <taxon>Bacteria</taxon>
        <taxon>Bacillati</taxon>
        <taxon>Actinomycetota</taxon>
        <taxon>Actinomycetes</taxon>
        <taxon>Kitasatosporales</taxon>
        <taxon>Streptomycetaceae</taxon>
        <taxon>Streptomyces</taxon>
    </lineage>
</organism>
<dbReference type="KEGG" id="sxi:SXIM_49960"/>
<dbReference type="STRING" id="408015.SXIM_49960"/>
<accession>A0A0F7FZT2</accession>
<proteinExistence type="predicted"/>
<dbReference type="EMBL" id="CP009922">
    <property type="protein sequence ID" value="AKG46380.1"/>
    <property type="molecule type" value="Genomic_DNA"/>
</dbReference>
<dbReference type="AlphaFoldDB" id="A0A0F7FZT2"/>
<sequence length="48" mass="5438">MSSSWRTAGPHRSLRRTAAPAPARRERRQSFRARPVRRLVTAAHTGDV</sequence>
<dbReference type="PATRIC" id="fig|408015.6.peg.5062"/>
<protein>
    <submittedName>
        <fullName evidence="2">Uncharacterized protein</fullName>
    </submittedName>
</protein>
<evidence type="ECO:0000313" key="2">
    <source>
        <dbReference type="EMBL" id="AKG46380.1"/>
    </source>
</evidence>
<dbReference type="HOGENOM" id="CLU_3158557_0_0_11"/>